<dbReference type="RefSeq" id="WP_197745133.1">
    <property type="nucleotide sequence ID" value="NZ_LR778175.1"/>
</dbReference>
<dbReference type="KEGG" id="ntg:NSCAC_0832"/>
<feature type="modified residue" description="FMN phosphoryl threonine" evidence="6">
    <location>
        <position position="172"/>
    </location>
</feature>
<evidence type="ECO:0000256" key="4">
    <source>
        <dbReference type="ARBA" id="ARBA00022643"/>
    </source>
</evidence>
<keyword evidence="10" id="KW-1185">Reference proteome</keyword>
<dbReference type="GO" id="GO:0009055">
    <property type="term" value="F:electron transfer activity"/>
    <property type="evidence" value="ECO:0007669"/>
    <property type="project" value="InterPro"/>
</dbReference>
<comment type="cofactor">
    <cofactor evidence="6">
        <name>FMN</name>
        <dbReference type="ChEBI" id="CHEBI:58210"/>
    </cofactor>
</comment>
<dbReference type="InterPro" id="IPR007329">
    <property type="entry name" value="FMN-bd"/>
</dbReference>
<dbReference type="EC" id="7.-.-.-" evidence="6"/>
<dbReference type="GO" id="GO:0010181">
    <property type="term" value="F:FMN binding"/>
    <property type="evidence" value="ECO:0007669"/>
    <property type="project" value="InterPro"/>
</dbReference>
<feature type="domain" description="FMN-binding" evidence="8">
    <location>
        <begin position="97"/>
        <end position="189"/>
    </location>
</feature>
<evidence type="ECO:0000313" key="9">
    <source>
        <dbReference type="EMBL" id="CAB1275767.1"/>
    </source>
</evidence>
<dbReference type="GO" id="GO:0005886">
    <property type="term" value="C:plasma membrane"/>
    <property type="evidence" value="ECO:0007669"/>
    <property type="project" value="UniProtKB-SubCell"/>
</dbReference>
<dbReference type="HAMAP" id="MF_00479">
    <property type="entry name" value="RsxG_RnfG"/>
    <property type="match status" value="1"/>
</dbReference>
<organism evidence="9 10">
    <name type="scientific">Candidatus Nitrosacidococcus tergens</name>
    <dbReference type="NCBI Taxonomy" id="553981"/>
    <lineage>
        <taxon>Bacteria</taxon>
        <taxon>Pseudomonadati</taxon>
        <taxon>Pseudomonadota</taxon>
        <taxon>Gammaproteobacteria</taxon>
        <taxon>Chromatiales</taxon>
        <taxon>Chromatiaceae</taxon>
        <taxon>Candidatus Nitrosacidococcus</taxon>
    </lineage>
</organism>
<evidence type="ECO:0000256" key="7">
    <source>
        <dbReference type="SAM" id="Phobius"/>
    </source>
</evidence>
<protein>
    <recommendedName>
        <fullName evidence="6">Ion-translocating oxidoreductase complex subunit G</fullName>
        <ecNumber evidence="6">7.-.-.-</ecNumber>
    </recommendedName>
    <alternativeName>
        <fullName evidence="6">Rnf electron transport complex subunit G</fullName>
    </alternativeName>
</protein>
<dbReference type="InterPro" id="IPR010209">
    <property type="entry name" value="Ion_transpt_RnfG/RsxG"/>
</dbReference>
<keyword evidence="6 7" id="KW-0472">Membrane</keyword>
<dbReference type="PANTHER" id="PTHR36118">
    <property type="entry name" value="ION-TRANSLOCATING OXIDOREDUCTASE COMPLEX SUBUNIT G"/>
    <property type="match status" value="1"/>
</dbReference>
<keyword evidence="1 6" id="KW-0813">Transport</keyword>
<accession>A0A7G1Q9I7</accession>
<keyword evidence="4 6" id="KW-0288">FMN</keyword>
<evidence type="ECO:0000259" key="8">
    <source>
        <dbReference type="SMART" id="SM00900"/>
    </source>
</evidence>
<evidence type="ECO:0000256" key="6">
    <source>
        <dbReference type="HAMAP-Rule" id="MF_00479"/>
    </source>
</evidence>
<dbReference type="Pfam" id="PF04205">
    <property type="entry name" value="FMN_bind"/>
    <property type="match status" value="1"/>
</dbReference>
<keyword evidence="6" id="KW-0997">Cell inner membrane</keyword>
<proteinExistence type="inferred from homology"/>
<keyword evidence="6 7" id="KW-0812">Transmembrane</keyword>
<keyword evidence="2 6" id="KW-0597">Phosphoprotein</keyword>
<dbReference type="PIRSF" id="PIRSF006091">
    <property type="entry name" value="E_trnsport_RnfG"/>
    <property type="match status" value="1"/>
</dbReference>
<dbReference type="GO" id="GO:0022900">
    <property type="term" value="P:electron transport chain"/>
    <property type="evidence" value="ECO:0007669"/>
    <property type="project" value="UniProtKB-UniRule"/>
</dbReference>
<sequence>MLRTGIILSLFAAIGVSLIAITSLLTQEKIAANDQAILQQQIESVLTHITYNSSILEDKIQVTDPHLLGSKQPITVYRAYQDNLPVATVFTPIASNGYNGGIKLLVGMDYKGMITGVRVMEHHETPGLGDKIELEKSPWILSFDNYSLNYPSLNHWAVKKDGGDFDQFTGATITPRAIVQAVYHCLEYFNQHQQDIFTTPLEE</sequence>
<name>A0A7G1Q9I7_9GAMM</name>
<evidence type="ECO:0000313" key="10">
    <source>
        <dbReference type="Proteomes" id="UP000516072"/>
    </source>
</evidence>
<keyword evidence="6 7" id="KW-1133">Transmembrane helix</keyword>
<feature type="transmembrane region" description="Helical" evidence="7">
    <location>
        <begin position="6"/>
        <end position="25"/>
    </location>
</feature>
<evidence type="ECO:0000256" key="2">
    <source>
        <dbReference type="ARBA" id="ARBA00022553"/>
    </source>
</evidence>
<evidence type="ECO:0000256" key="3">
    <source>
        <dbReference type="ARBA" id="ARBA00022630"/>
    </source>
</evidence>
<dbReference type="PANTHER" id="PTHR36118:SF1">
    <property type="entry name" value="ION-TRANSLOCATING OXIDOREDUCTASE COMPLEX SUBUNIT G"/>
    <property type="match status" value="1"/>
</dbReference>
<comment type="function">
    <text evidence="6">Part of a membrane-bound complex that couples electron transfer with translocation of ions across the membrane.</text>
</comment>
<keyword evidence="5 6" id="KW-0249">Electron transport</keyword>
<dbReference type="EMBL" id="LR778175">
    <property type="protein sequence ID" value="CAB1275767.1"/>
    <property type="molecule type" value="Genomic_DNA"/>
</dbReference>
<dbReference type="SMART" id="SM00900">
    <property type="entry name" value="FMN_bind"/>
    <property type="match status" value="1"/>
</dbReference>
<keyword evidence="6" id="KW-1278">Translocase</keyword>
<dbReference type="NCBIfam" id="NF002519">
    <property type="entry name" value="PRK01908.1"/>
    <property type="match status" value="1"/>
</dbReference>
<gene>
    <name evidence="9" type="primary">rsxG</name>
    <name evidence="6" type="synonym">rnfG</name>
    <name evidence="9" type="ORF">NSCAC_0832</name>
</gene>
<comment type="subcellular location">
    <subcellularLocation>
        <location evidence="6">Cell inner membrane</location>
        <topology evidence="6">Single-pass membrane protein</topology>
    </subcellularLocation>
</comment>
<keyword evidence="6" id="KW-1003">Cell membrane</keyword>
<keyword evidence="3 6" id="KW-0285">Flavoprotein</keyword>
<dbReference type="AlphaFoldDB" id="A0A7G1Q9I7"/>
<evidence type="ECO:0000256" key="5">
    <source>
        <dbReference type="ARBA" id="ARBA00022982"/>
    </source>
</evidence>
<reference evidence="9 10" key="1">
    <citation type="submission" date="2020-03" db="EMBL/GenBank/DDBJ databases">
        <authorList>
            <person name="Picone N."/>
        </authorList>
    </citation>
    <scope>NUCLEOTIDE SEQUENCE [LARGE SCALE GENOMIC DNA]</scope>
    <source>
        <strain evidence="9">NSCAC1</strain>
    </source>
</reference>
<dbReference type="Proteomes" id="UP000516072">
    <property type="component" value="Chromosome"/>
</dbReference>
<comment type="subunit">
    <text evidence="6">The complex is composed of six subunits: RnfA, RnfB, RnfC, RnfD, RnfE and RnfG.</text>
</comment>
<evidence type="ECO:0000256" key="1">
    <source>
        <dbReference type="ARBA" id="ARBA00022448"/>
    </source>
</evidence>
<comment type="similarity">
    <text evidence="6">Belongs to the RnfG family.</text>
</comment>
<dbReference type="NCBIfam" id="TIGR01947">
    <property type="entry name" value="rnfG"/>
    <property type="match status" value="1"/>
</dbReference>